<evidence type="ECO:0000256" key="2">
    <source>
        <dbReference type="SAM" id="Phobius"/>
    </source>
</evidence>
<evidence type="ECO:0000256" key="1">
    <source>
        <dbReference type="SAM" id="MobiDB-lite"/>
    </source>
</evidence>
<feature type="region of interest" description="Disordered" evidence="1">
    <location>
        <begin position="26"/>
        <end position="54"/>
    </location>
</feature>
<protein>
    <submittedName>
        <fullName evidence="3">Uncharacterized protein</fullName>
    </submittedName>
</protein>
<dbReference type="AlphaFoldDB" id="A0A1T5JWM8"/>
<dbReference type="EMBL" id="FUZU01000001">
    <property type="protein sequence ID" value="SKC55744.1"/>
    <property type="molecule type" value="Genomic_DNA"/>
</dbReference>
<organism evidence="3 4">
    <name type="scientific">Ohtaekwangia koreensis</name>
    <dbReference type="NCBI Taxonomy" id="688867"/>
    <lineage>
        <taxon>Bacteria</taxon>
        <taxon>Pseudomonadati</taxon>
        <taxon>Bacteroidota</taxon>
        <taxon>Cytophagia</taxon>
        <taxon>Cytophagales</taxon>
        <taxon>Fulvivirgaceae</taxon>
        <taxon>Ohtaekwangia</taxon>
    </lineage>
</organism>
<dbReference type="OrthoDB" id="965321at2"/>
<gene>
    <name evidence="3" type="ORF">SAMN05660236_1560</name>
</gene>
<sequence length="182" mass="21880">MRDFQFWLYVIIGVIYLLTRLKKKPEQQNDFPSGRPEKPVQKFEPPTVKPSTAALPKPLTFEELLKEITESKFQEPAKPQQEYVDYDDQLEEEARDLEDVDYDYRKRDKIYDVYDKGKLEAFNKLSLEETMRIEDTDVKYERFKMFEKQQSRDLIQEYLADFKDPEGIKKAIVMSEILQRKF</sequence>
<dbReference type="STRING" id="688867.SAMN05660236_1560"/>
<keyword evidence="2" id="KW-0472">Membrane</keyword>
<name>A0A1T5JWM8_9BACT</name>
<dbReference type="Proteomes" id="UP000190961">
    <property type="component" value="Unassembled WGS sequence"/>
</dbReference>
<keyword evidence="2" id="KW-0812">Transmembrane</keyword>
<keyword evidence="4" id="KW-1185">Reference proteome</keyword>
<reference evidence="3 4" key="1">
    <citation type="submission" date="2017-02" db="EMBL/GenBank/DDBJ databases">
        <authorList>
            <person name="Peterson S.W."/>
        </authorList>
    </citation>
    <scope>NUCLEOTIDE SEQUENCE [LARGE SCALE GENOMIC DNA]</scope>
    <source>
        <strain evidence="3 4">DSM 25262</strain>
    </source>
</reference>
<keyword evidence="2" id="KW-1133">Transmembrane helix</keyword>
<evidence type="ECO:0000313" key="3">
    <source>
        <dbReference type="EMBL" id="SKC55744.1"/>
    </source>
</evidence>
<feature type="transmembrane region" description="Helical" evidence="2">
    <location>
        <begin position="6"/>
        <end position="21"/>
    </location>
</feature>
<proteinExistence type="predicted"/>
<evidence type="ECO:0000313" key="4">
    <source>
        <dbReference type="Proteomes" id="UP000190961"/>
    </source>
</evidence>
<dbReference type="RefSeq" id="WP_143785649.1">
    <property type="nucleotide sequence ID" value="NZ_FUZU01000001.1"/>
</dbReference>
<accession>A0A1T5JWM8</accession>